<evidence type="ECO:0000313" key="11">
    <source>
        <dbReference type="Proteomes" id="UP001156882"/>
    </source>
</evidence>
<evidence type="ECO:0000256" key="1">
    <source>
        <dbReference type="ARBA" id="ARBA00007039"/>
    </source>
</evidence>
<dbReference type="NCBIfam" id="NF009205">
    <property type="entry name" value="PRK12553.1"/>
    <property type="match status" value="1"/>
</dbReference>
<organism evidence="10 11">
    <name type="scientific">Labrys miyagiensis</name>
    <dbReference type="NCBI Taxonomy" id="346912"/>
    <lineage>
        <taxon>Bacteria</taxon>
        <taxon>Pseudomonadati</taxon>
        <taxon>Pseudomonadota</taxon>
        <taxon>Alphaproteobacteria</taxon>
        <taxon>Hyphomicrobiales</taxon>
        <taxon>Xanthobacteraceae</taxon>
        <taxon>Labrys</taxon>
    </lineage>
</organism>
<dbReference type="GO" id="GO:0006508">
    <property type="term" value="P:proteolysis"/>
    <property type="evidence" value="ECO:0007669"/>
    <property type="project" value="UniProtKB-KW"/>
</dbReference>
<dbReference type="Pfam" id="PF00574">
    <property type="entry name" value="CLP_protease"/>
    <property type="match status" value="1"/>
</dbReference>
<dbReference type="GO" id="GO:0008233">
    <property type="term" value="F:peptidase activity"/>
    <property type="evidence" value="ECO:0007669"/>
    <property type="project" value="UniProtKB-KW"/>
</dbReference>
<comment type="subunit">
    <text evidence="7">Fourteen ClpP subunits assemble into 2 heptameric rings which stack back to back to give a disk-like structure with a central cavity, resembling the structure of eukaryotic proteasomes.</text>
</comment>
<keyword evidence="11" id="KW-1185">Reference proteome</keyword>
<comment type="catalytic activity">
    <reaction evidence="6 7 8">
        <text>Hydrolysis of proteins to small peptides in the presence of ATP and magnesium. alpha-casein is the usual test substrate. In the absence of ATP, only oligopeptides shorter than five residues are hydrolyzed (such as succinyl-Leu-Tyr-|-NHMec, and Leu-Tyr-Leu-|-Tyr-Trp, in which cleavage of the -Tyr-|-Leu- and -Tyr-|-Trp bonds also occurs).</text>
        <dbReference type="EC" id="3.4.21.92"/>
    </reaction>
</comment>
<dbReference type="NCBIfam" id="NF001368">
    <property type="entry name" value="PRK00277.1"/>
    <property type="match status" value="1"/>
</dbReference>
<dbReference type="PRINTS" id="PR00127">
    <property type="entry name" value="CLPPROTEASEP"/>
</dbReference>
<keyword evidence="3 7" id="KW-0645">Protease</keyword>
<dbReference type="Gene3D" id="3.90.226.10">
    <property type="entry name" value="2-enoyl-CoA Hydratase, Chain A, domain 1"/>
    <property type="match status" value="1"/>
</dbReference>
<dbReference type="InterPro" id="IPR029045">
    <property type="entry name" value="ClpP/crotonase-like_dom_sf"/>
</dbReference>
<name>A0ABQ6CQE1_9HYPH</name>
<evidence type="ECO:0000256" key="4">
    <source>
        <dbReference type="ARBA" id="ARBA00022801"/>
    </source>
</evidence>
<evidence type="ECO:0000313" key="10">
    <source>
        <dbReference type="EMBL" id="GLS22588.1"/>
    </source>
</evidence>
<reference evidence="11" key="1">
    <citation type="journal article" date="2019" name="Int. J. Syst. Evol. Microbiol.">
        <title>The Global Catalogue of Microorganisms (GCM) 10K type strain sequencing project: providing services to taxonomists for standard genome sequencing and annotation.</title>
        <authorList>
            <consortium name="The Broad Institute Genomics Platform"/>
            <consortium name="The Broad Institute Genome Sequencing Center for Infectious Disease"/>
            <person name="Wu L."/>
            <person name="Ma J."/>
        </authorList>
    </citation>
    <scope>NUCLEOTIDE SEQUENCE [LARGE SCALE GENOMIC DNA]</scope>
    <source>
        <strain evidence="11">NBRC 101365</strain>
    </source>
</reference>
<evidence type="ECO:0000256" key="6">
    <source>
        <dbReference type="ARBA" id="ARBA00034021"/>
    </source>
</evidence>
<evidence type="ECO:0000256" key="7">
    <source>
        <dbReference type="HAMAP-Rule" id="MF_00444"/>
    </source>
</evidence>
<dbReference type="InterPro" id="IPR001907">
    <property type="entry name" value="ClpP"/>
</dbReference>
<evidence type="ECO:0000256" key="3">
    <source>
        <dbReference type="ARBA" id="ARBA00022670"/>
    </source>
</evidence>
<evidence type="ECO:0000256" key="9">
    <source>
        <dbReference type="RuleBase" id="RU003567"/>
    </source>
</evidence>
<dbReference type="EC" id="3.4.21.92" evidence="7"/>
<comment type="similarity">
    <text evidence="1 7 9">Belongs to the peptidase S14 family.</text>
</comment>
<dbReference type="InterPro" id="IPR023562">
    <property type="entry name" value="ClpP/TepA"/>
</dbReference>
<evidence type="ECO:0000256" key="2">
    <source>
        <dbReference type="ARBA" id="ARBA00022490"/>
    </source>
</evidence>
<feature type="active site" description="Nucleophile" evidence="7">
    <location>
        <position position="99"/>
    </location>
</feature>
<comment type="caution">
    <text evidence="10">The sequence shown here is derived from an EMBL/GenBank/DDBJ whole genome shotgun (WGS) entry which is preliminary data.</text>
</comment>
<keyword evidence="5 7" id="KW-0720">Serine protease</keyword>
<evidence type="ECO:0000256" key="5">
    <source>
        <dbReference type="ARBA" id="ARBA00022825"/>
    </source>
</evidence>
<dbReference type="HAMAP" id="MF_00444">
    <property type="entry name" value="ClpP"/>
    <property type="match status" value="1"/>
</dbReference>
<proteinExistence type="inferred from homology"/>
<comment type="function">
    <text evidence="7">Cleaves peptides in various proteins in a process that requires ATP hydrolysis. Has a chymotrypsin-like activity. Plays a major role in the degradation of misfolded proteins.</text>
</comment>
<dbReference type="Proteomes" id="UP001156882">
    <property type="component" value="Unassembled WGS sequence"/>
</dbReference>
<feature type="active site" evidence="7 8">
    <location>
        <position position="124"/>
    </location>
</feature>
<keyword evidence="2 7" id="KW-0963">Cytoplasm</keyword>
<dbReference type="PANTHER" id="PTHR10381">
    <property type="entry name" value="ATP-DEPENDENT CLP PROTEASE PROTEOLYTIC SUBUNIT"/>
    <property type="match status" value="1"/>
</dbReference>
<dbReference type="RefSeq" id="WP_284315541.1">
    <property type="nucleotide sequence ID" value="NZ_BSPC01000063.1"/>
</dbReference>
<dbReference type="SUPFAM" id="SSF52096">
    <property type="entry name" value="ClpP/crotonase"/>
    <property type="match status" value="1"/>
</dbReference>
<comment type="subcellular location">
    <subcellularLocation>
        <location evidence="7">Cytoplasm</location>
    </subcellularLocation>
</comment>
<keyword evidence="4 7" id="KW-0378">Hydrolase</keyword>
<dbReference type="CDD" id="cd07017">
    <property type="entry name" value="S14_ClpP_2"/>
    <property type="match status" value="1"/>
</dbReference>
<dbReference type="PROSITE" id="PS00382">
    <property type="entry name" value="CLP_PROTEASE_HIS"/>
    <property type="match status" value="1"/>
</dbReference>
<dbReference type="InterPro" id="IPR033135">
    <property type="entry name" value="ClpP_His_AS"/>
</dbReference>
<gene>
    <name evidence="10" type="primary">clpP1</name>
    <name evidence="7" type="synonym">clpP</name>
    <name evidence="10" type="ORF">GCM10007874_56060</name>
</gene>
<protein>
    <recommendedName>
        <fullName evidence="7 9">ATP-dependent Clp protease proteolytic subunit</fullName>
        <ecNumber evidence="7">3.4.21.92</ecNumber>
    </recommendedName>
    <alternativeName>
        <fullName evidence="7">Endopeptidase Clp</fullName>
    </alternativeName>
</protein>
<evidence type="ECO:0000256" key="8">
    <source>
        <dbReference type="PROSITE-ProRule" id="PRU10086"/>
    </source>
</evidence>
<dbReference type="PANTHER" id="PTHR10381:SF70">
    <property type="entry name" value="ATP-DEPENDENT CLP PROTEASE PROTEOLYTIC SUBUNIT"/>
    <property type="match status" value="1"/>
</dbReference>
<accession>A0ABQ6CQE1</accession>
<sequence>MNALIPMVVEQSQRGERAFDIFSRMLRERIIFINGPVDDNTSALVCAQLLFLEAENPRKEISIYINSPGGMVTSGFAMYDTMQFIKSPVSTLCMGSAYSIASFILMAGAPGRRIALPNTSIMVHQPSGGYQGQATDMLIHAANISKTRARLNALYAKHCSRTLKEVEAALERDNFMSAEEAQAWGLVDIVSPERLEAA</sequence>
<dbReference type="EMBL" id="BSPC01000063">
    <property type="protein sequence ID" value="GLS22588.1"/>
    <property type="molecule type" value="Genomic_DNA"/>
</dbReference>